<dbReference type="Proteomes" id="UP000240830">
    <property type="component" value="Unassembled WGS sequence"/>
</dbReference>
<gene>
    <name evidence="2" type="ORF">PSACC_01859</name>
</gene>
<keyword evidence="3" id="KW-1185">Reference proteome</keyword>
<dbReference type="AlphaFoldDB" id="A0A2H9TKN6"/>
<organism evidence="2 3">
    <name type="scientific">Paramicrosporidium saccamoebae</name>
    <dbReference type="NCBI Taxonomy" id="1246581"/>
    <lineage>
        <taxon>Eukaryota</taxon>
        <taxon>Fungi</taxon>
        <taxon>Fungi incertae sedis</taxon>
        <taxon>Cryptomycota</taxon>
        <taxon>Cryptomycota incertae sedis</taxon>
        <taxon>Paramicrosporidium</taxon>
    </lineage>
</organism>
<accession>A0A2H9TKN6</accession>
<evidence type="ECO:0000313" key="2">
    <source>
        <dbReference type="EMBL" id="PJF18308.1"/>
    </source>
</evidence>
<dbReference type="EMBL" id="MTSL01000129">
    <property type="protein sequence ID" value="PJF18308.1"/>
    <property type="molecule type" value="Genomic_DNA"/>
</dbReference>
<feature type="region of interest" description="Disordered" evidence="1">
    <location>
        <begin position="304"/>
        <end position="323"/>
    </location>
</feature>
<proteinExistence type="predicted"/>
<feature type="compositionally biased region" description="Acidic residues" evidence="1">
    <location>
        <begin position="304"/>
        <end position="316"/>
    </location>
</feature>
<evidence type="ECO:0000313" key="3">
    <source>
        <dbReference type="Proteomes" id="UP000240830"/>
    </source>
</evidence>
<protein>
    <submittedName>
        <fullName evidence="2">Uncharacterized protein</fullName>
    </submittedName>
</protein>
<sequence>MANRVTLLLEADSFKTFSVRYREVLSEEISIAKGNSQQYWQALTRNIVRSTCGKRELGKGDMCRLNISLDWYSRSLLAPEYHAALMHSIIHGIRYRAVTVADSHCRTKSNLFWSAKVDFGRSAPIGVREASAHHSHQHLASGAGNNQGSDQSSDWRIVEELVFRVMLIEDHNKSHSMTFLRLVLLALAFSIGTRANDSYRSRFHPDYLAGNLDRFYKLRPSVGQPASIGDLLSVCSILLPYRHKNALRLSEAHKWKTDMMNRLWEMKRKKLLKDGHLSRKFVTTILVNLLGAEAELWKIALDSESDSGDSESESSDELASRLDSGMGGGVLSLRKWAEVGESVQAEEWIEAERWASAERRDNAEKLVNARFEPAYDIFVSTQLEFLAKLYAKCPVDSILWMELHSETTICTLAKLLYSPDHRERTAISNLFIKTSNNLMSMQRLGRQNGSKALLVMAELVDEMGKSLWVVPGFMVSRAAPHLIKFSSE</sequence>
<name>A0A2H9TKN6_9FUNG</name>
<evidence type="ECO:0000256" key="1">
    <source>
        <dbReference type="SAM" id="MobiDB-lite"/>
    </source>
</evidence>
<reference evidence="2 3" key="1">
    <citation type="submission" date="2016-10" db="EMBL/GenBank/DDBJ databases">
        <title>The genome of Paramicrosporidium saccamoebae is the missing link in understanding Cryptomycota and Microsporidia evolution.</title>
        <authorList>
            <person name="Quandt C.A."/>
            <person name="Beaudet D."/>
            <person name="Corsaro D."/>
            <person name="Michel R."/>
            <person name="Corradi N."/>
            <person name="James T."/>
        </authorList>
    </citation>
    <scope>NUCLEOTIDE SEQUENCE [LARGE SCALE GENOMIC DNA]</scope>
    <source>
        <strain evidence="2 3">KSL3</strain>
    </source>
</reference>
<comment type="caution">
    <text evidence="2">The sequence shown here is derived from an EMBL/GenBank/DDBJ whole genome shotgun (WGS) entry which is preliminary data.</text>
</comment>